<organism evidence="1 2">
    <name type="scientific">Paenibacillus dokdonensis</name>
    <dbReference type="NCBI Taxonomy" id="2567944"/>
    <lineage>
        <taxon>Bacteria</taxon>
        <taxon>Bacillati</taxon>
        <taxon>Bacillota</taxon>
        <taxon>Bacilli</taxon>
        <taxon>Bacillales</taxon>
        <taxon>Paenibacillaceae</taxon>
        <taxon>Paenibacillus</taxon>
    </lineage>
</organism>
<name>A0ABU6GLM0_9BACL</name>
<reference evidence="1 2" key="1">
    <citation type="submission" date="2023-03" db="EMBL/GenBank/DDBJ databases">
        <title>Bacillus Genome Sequencing.</title>
        <authorList>
            <person name="Dunlap C."/>
        </authorList>
    </citation>
    <scope>NUCLEOTIDE SEQUENCE [LARGE SCALE GENOMIC DNA]</scope>
    <source>
        <strain evidence="1 2">BD-525</strain>
    </source>
</reference>
<sequence>MTCFILCTDWCPDVIWNVPVLFRIMVS</sequence>
<dbReference type="EMBL" id="JARLKZ010000007">
    <property type="protein sequence ID" value="MEC0240651.1"/>
    <property type="molecule type" value="Genomic_DNA"/>
</dbReference>
<protein>
    <submittedName>
        <fullName evidence="1">Thioredoxin family protein</fullName>
    </submittedName>
</protein>
<comment type="caution">
    <text evidence="1">The sequence shown here is derived from an EMBL/GenBank/DDBJ whole genome shotgun (WGS) entry which is preliminary data.</text>
</comment>
<gene>
    <name evidence="1" type="ORF">P4H66_12405</name>
</gene>
<accession>A0ABU6GLM0</accession>
<evidence type="ECO:0000313" key="2">
    <source>
        <dbReference type="Proteomes" id="UP001344632"/>
    </source>
</evidence>
<dbReference type="Proteomes" id="UP001344632">
    <property type="component" value="Unassembled WGS sequence"/>
</dbReference>
<keyword evidence="2" id="KW-1185">Reference proteome</keyword>
<evidence type="ECO:0000313" key="1">
    <source>
        <dbReference type="EMBL" id="MEC0240651.1"/>
    </source>
</evidence>
<proteinExistence type="predicted"/>